<dbReference type="EMBL" id="JAWWNJ010000161">
    <property type="protein sequence ID" value="KAK6978143.1"/>
    <property type="molecule type" value="Genomic_DNA"/>
</dbReference>
<evidence type="ECO:0000313" key="2">
    <source>
        <dbReference type="EMBL" id="KAK6978143.1"/>
    </source>
</evidence>
<gene>
    <name evidence="2" type="ORF">R3P38DRAFT_3119758</name>
</gene>
<accession>A0AAV9ZDT5</accession>
<dbReference type="Proteomes" id="UP001362999">
    <property type="component" value="Unassembled WGS sequence"/>
</dbReference>
<evidence type="ECO:0000256" key="1">
    <source>
        <dbReference type="SAM" id="MobiDB-lite"/>
    </source>
</evidence>
<protein>
    <submittedName>
        <fullName evidence="2">Uncharacterized protein</fullName>
    </submittedName>
</protein>
<organism evidence="2 3">
    <name type="scientific">Favolaschia claudopus</name>
    <dbReference type="NCBI Taxonomy" id="2862362"/>
    <lineage>
        <taxon>Eukaryota</taxon>
        <taxon>Fungi</taxon>
        <taxon>Dikarya</taxon>
        <taxon>Basidiomycota</taxon>
        <taxon>Agaricomycotina</taxon>
        <taxon>Agaricomycetes</taxon>
        <taxon>Agaricomycetidae</taxon>
        <taxon>Agaricales</taxon>
        <taxon>Marasmiineae</taxon>
        <taxon>Mycenaceae</taxon>
        <taxon>Favolaschia</taxon>
    </lineage>
</organism>
<reference evidence="2 3" key="1">
    <citation type="journal article" date="2024" name="J Genomics">
        <title>Draft genome sequencing and assembly of Favolaschia claudopus CIRM-BRFM 2984 isolated from oak limbs.</title>
        <authorList>
            <person name="Navarro D."/>
            <person name="Drula E."/>
            <person name="Chaduli D."/>
            <person name="Cazenave R."/>
            <person name="Ahrendt S."/>
            <person name="Wang J."/>
            <person name="Lipzen A."/>
            <person name="Daum C."/>
            <person name="Barry K."/>
            <person name="Grigoriev I.V."/>
            <person name="Favel A."/>
            <person name="Rosso M.N."/>
            <person name="Martin F."/>
        </authorList>
    </citation>
    <scope>NUCLEOTIDE SEQUENCE [LARGE SCALE GENOMIC DNA]</scope>
    <source>
        <strain evidence="2 3">CIRM-BRFM 2984</strain>
    </source>
</reference>
<keyword evidence="3" id="KW-1185">Reference proteome</keyword>
<comment type="caution">
    <text evidence="2">The sequence shown here is derived from an EMBL/GenBank/DDBJ whole genome shotgun (WGS) entry which is preliminary data.</text>
</comment>
<proteinExistence type="predicted"/>
<name>A0AAV9ZDT5_9AGAR</name>
<evidence type="ECO:0000313" key="3">
    <source>
        <dbReference type="Proteomes" id="UP001362999"/>
    </source>
</evidence>
<feature type="region of interest" description="Disordered" evidence="1">
    <location>
        <begin position="61"/>
        <end position="96"/>
    </location>
</feature>
<dbReference type="AlphaFoldDB" id="A0AAV9ZDT5"/>
<sequence>MTSASTSTVSPRPKDYQAAFGNLQSTYGMNGSAPIPKDFSAAFGDLQSTYGFAGAIPSPVPKLKSRPERSENASFASRFGRLSQMKPTVRAVPESS</sequence>